<dbReference type="Proteomes" id="UP000323426">
    <property type="component" value="Unassembled WGS sequence"/>
</dbReference>
<evidence type="ECO:0000313" key="1">
    <source>
        <dbReference type="EMBL" id="KAA5547938.1"/>
    </source>
</evidence>
<dbReference type="Pfam" id="PF04390">
    <property type="entry name" value="LptE"/>
    <property type="match status" value="1"/>
</dbReference>
<sequence length="176" mass="20317">MDWKNKKQLLLIPFFTLLFTLTGCIKYSFTGTNIDPSIKTMTIRNFENNSGEGPSFLTNLVSEEFRTYFQRNSNLKLAQDGGDIELEGQILSYNFSPAAIQNDDTRGDIAGANRLTIRLQVKYHNNKDPKQDFDQAFSSFRDFPQSQNISQIDERAIRDILERMVQDVFNRSLANW</sequence>
<dbReference type="GO" id="GO:0043165">
    <property type="term" value="P:Gram-negative-bacterium-type cell outer membrane assembly"/>
    <property type="evidence" value="ECO:0007669"/>
    <property type="project" value="InterPro"/>
</dbReference>
<evidence type="ECO:0008006" key="3">
    <source>
        <dbReference type="Google" id="ProtNLM"/>
    </source>
</evidence>
<organism evidence="1 2">
    <name type="scientific">Adhaeribacter rhizoryzae</name>
    <dbReference type="NCBI Taxonomy" id="2607907"/>
    <lineage>
        <taxon>Bacteria</taxon>
        <taxon>Pseudomonadati</taxon>
        <taxon>Bacteroidota</taxon>
        <taxon>Cytophagia</taxon>
        <taxon>Cytophagales</taxon>
        <taxon>Hymenobacteraceae</taxon>
        <taxon>Adhaeribacter</taxon>
    </lineage>
</organism>
<protein>
    <recommendedName>
        <fullName evidence="3">LptE family protein</fullName>
    </recommendedName>
</protein>
<dbReference type="EMBL" id="VWSF01000004">
    <property type="protein sequence ID" value="KAA5547938.1"/>
    <property type="molecule type" value="Genomic_DNA"/>
</dbReference>
<comment type="caution">
    <text evidence="1">The sequence shown here is derived from an EMBL/GenBank/DDBJ whole genome shotgun (WGS) entry which is preliminary data.</text>
</comment>
<dbReference type="RefSeq" id="WP_150087855.1">
    <property type="nucleotide sequence ID" value="NZ_VWSF01000004.1"/>
</dbReference>
<dbReference type="AlphaFoldDB" id="A0A5M6DKB4"/>
<keyword evidence="2" id="KW-1185">Reference proteome</keyword>
<dbReference type="InterPro" id="IPR007485">
    <property type="entry name" value="LPS_assembly_LptE"/>
</dbReference>
<evidence type="ECO:0000313" key="2">
    <source>
        <dbReference type="Proteomes" id="UP000323426"/>
    </source>
</evidence>
<dbReference type="PROSITE" id="PS51257">
    <property type="entry name" value="PROKAR_LIPOPROTEIN"/>
    <property type="match status" value="1"/>
</dbReference>
<accession>A0A5M6DKB4</accession>
<name>A0A5M6DKB4_9BACT</name>
<reference evidence="1 2" key="1">
    <citation type="submission" date="2019-09" db="EMBL/GenBank/DDBJ databases">
        <title>Genome sequence and assembly of Adhaeribacter sp.</title>
        <authorList>
            <person name="Chhetri G."/>
        </authorList>
    </citation>
    <scope>NUCLEOTIDE SEQUENCE [LARGE SCALE GENOMIC DNA]</scope>
    <source>
        <strain evidence="1 2">DK36</strain>
    </source>
</reference>
<proteinExistence type="predicted"/>
<gene>
    <name evidence="1" type="ORF">F0145_08355</name>
</gene>
<dbReference type="GO" id="GO:0019867">
    <property type="term" value="C:outer membrane"/>
    <property type="evidence" value="ECO:0007669"/>
    <property type="project" value="InterPro"/>
</dbReference>